<evidence type="ECO:0000256" key="2">
    <source>
        <dbReference type="ARBA" id="ARBA00023125"/>
    </source>
</evidence>
<sequence>MSIIQQGLPPPYSDPQGMVGVTEASMQQSFLTLASQDSTVPTTIHTELVHPVTDAGENQDAFKQSIYRHPLFPLLALMFEKCESATASPDTASHGFENELQAFAKHHDHLKTPVLGADEEVNELMLKAIQVLRIHLMEVEKVTELCRDFCSRYISCLKSKLTSESLLHVEGCDSPPPGELAGSQGVLNLSPALQVPQPVVAPTVVGGSVVLQQQQQQQQPQQPPQAPQQPQIVSGNTVYQMVHTPQGIVAQPIQIQGPLTPISQAMPQVIHGSTPLSQIGLSLASPQQQQQQQQSQQLQQSQQQAVQTAMTPQLQHVQKEAKSAAKLNNMLQDDIDDDDKNSKQKRGVLPKQATQIMKSWLFQHIVHPYPTEDEKRQIASQTNLTLLQVNNWFINARRRILQPMLEASNPDKAKTKKMNKPTNKPQQRFWPIPLDTSANGVAEKSEKEGSGQGLKIKPEVSASTSSASSASSSASSAQKVGLERLQPVVTMETAAVSQSDAMMGYLSNGGLVLKISPEGHLVPNTQMALPANPAPLSLESLQALQSSGLVFAPGPAPLPLHLPLGSLPHSAAAGLGLGMTPFPTLAAAAAVSPMSIGGLNFGAPAFSAPLQFANLNAAPIDLSTMSTGGHLQMSAMASATPVPQQMNAASGQVLMSVSLQEAGQEAGMEDGESEPEAGELRVDTRDSRPALDMSKT</sequence>
<keyword evidence="2 5" id="KW-0238">DNA-binding</keyword>
<dbReference type="Pfam" id="PF05920">
    <property type="entry name" value="Homeobox_KN"/>
    <property type="match status" value="1"/>
</dbReference>
<evidence type="ECO:0000313" key="8">
    <source>
        <dbReference type="Proteomes" id="UP000694888"/>
    </source>
</evidence>
<reference evidence="9" key="1">
    <citation type="submission" date="2025-08" db="UniProtKB">
        <authorList>
            <consortium name="RefSeq"/>
        </authorList>
    </citation>
    <scope>IDENTIFICATION</scope>
</reference>
<feature type="domain" description="Homeobox" evidence="7">
    <location>
        <begin position="340"/>
        <end position="403"/>
    </location>
</feature>
<organism evidence="8 9">
    <name type="scientific">Aplysia californica</name>
    <name type="common">California sea hare</name>
    <dbReference type="NCBI Taxonomy" id="6500"/>
    <lineage>
        <taxon>Eukaryota</taxon>
        <taxon>Metazoa</taxon>
        <taxon>Spiralia</taxon>
        <taxon>Lophotrochozoa</taxon>
        <taxon>Mollusca</taxon>
        <taxon>Gastropoda</taxon>
        <taxon>Heterobranchia</taxon>
        <taxon>Euthyneura</taxon>
        <taxon>Tectipleura</taxon>
        <taxon>Aplysiida</taxon>
        <taxon>Aplysioidea</taxon>
        <taxon>Aplysiidae</taxon>
        <taxon>Aplysia</taxon>
    </lineage>
</organism>
<keyword evidence="4 5" id="KW-0539">Nucleus</keyword>
<dbReference type="GeneID" id="101859344"/>
<feature type="compositionally biased region" description="Basic and acidic residues" evidence="6">
    <location>
        <begin position="678"/>
        <end position="696"/>
    </location>
</feature>
<proteinExistence type="inferred from homology"/>
<dbReference type="SUPFAM" id="SSF46689">
    <property type="entry name" value="Homeodomain-like"/>
    <property type="match status" value="1"/>
</dbReference>
<dbReference type="Proteomes" id="UP000694888">
    <property type="component" value="Unplaced"/>
</dbReference>
<dbReference type="PROSITE" id="PS50071">
    <property type="entry name" value="HOMEOBOX_2"/>
    <property type="match status" value="1"/>
</dbReference>
<evidence type="ECO:0000256" key="5">
    <source>
        <dbReference type="PROSITE-ProRule" id="PRU00108"/>
    </source>
</evidence>
<dbReference type="InterPro" id="IPR001356">
    <property type="entry name" value="HD"/>
</dbReference>
<dbReference type="Gene3D" id="1.10.10.60">
    <property type="entry name" value="Homeodomain-like"/>
    <property type="match status" value="1"/>
</dbReference>
<evidence type="ECO:0000256" key="4">
    <source>
        <dbReference type="ARBA" id="ARBA00023242"/>
    </source>
</evidence>
<dbReference type="CDD" id="cd00086">
    <property type="entry name" value="homeodomain"/>
    <property type="match status" value="1"/>
</dbReference>
<evidence type="ECO:0000256" key="6">
    <source>
        <dbReference type="SAM" id="MobiDB-lite"/>
    </source>
</evidence>
<dbReference type="Pfam" id="PF16493">
    <property type="entry name" value="Meis_PKNOX_N"/>
    <property type="match status" value="1"/>
</dbReference>
<evidence type="ECO:0000313" key="9">
    <source>
        <dbReference type="RefSeq" id="XP_012940812.1"/>
    </source>
</evidence>
<feature type="DNA-binding region" description="Homeobox" evidence="5">
    <location>
        <begin position="342"/>
        <end position="404"/>
    </location>
</feature>
<dbReference type="InterPro" id="IPR008422">
    <property type="entry name" value="KN_HD"/>
</dbReference>
<dbReference type="PANTHER" id="PTHR11850">
    <property type="entry name" value="HOMEOBOX PROTEIN TRANSCRIPTION FACTORS"/>
    <property type="match status" value="1"/>
</dbReference>
<evidence type="ECO:0000256" key="3">
    <source>
        <dbReference type="ARBA" id="ARBA00023155"/>
    </source>
</evidence>
<feature type="region of interest" description="Disordered" evidence="6">
    <location>
        <begin position="405"/>
        <end position="479"/>
    </location>
</feature>
<feature type="compositionally biased region" description="Low complexity" evidence="6">
    <location>
        <begin position="461"/>
        <end position="477"/>
    </location>
</feature>
<comment type="subcellular location">
    <subcellularLocation>
        <location evidence="5">Nucleus</location>
    </subcellularLocation>
</comment>
<keyword evidence="8" id="KW-1185">Reference proteome</keyword>
<accession>A0ABM1A4R5</accession>
<evidence type="ECO:0000256" key="1">
    <source>
        <dbReference type="ARBA" id="ARBA00009661"/>
    </source>
</evidence>
<feature type="compositionally biased region" description="Acidic residues" evidence="6">
    <location>
        <begin position="667"/>
        <end position="677"/>
    </location>
</feature>
<name>A0ABM1A4R5_APLCA</name>
<dbReference type="GO" id="GO:0003677">
    <property type="term" value="F:DNA binding"/>
    <property type="evidence" value="ECO:0007669"/>
    <property type="project" value="UniProtKB-KW"/>
</dbReference>
<dbReference type="SMART" id="SM00389">
    <property type="entry name" value="HOX"/>
    <property type="match status" value="1"/>
</dbReference>
<dbReference type="InterPro" id="IPR009057">
    <property type="entry name" value="Homeodomain-like_sf"/>
</dbReference>
<feature type="region of interest" description="Disordered" evidence="6">
    <location>
        <begin position="658"/>
        <end position="696"/>
    </location>
</feature>
<dbReference type="InterPro" id="IPR032453">
    <property type="entry name" value="PKNOX/Meis_N"/>
</dbReference>
<dbReference type="RefSeq" id="XP_012940812.1">
    <property type="nucleotide sequence ID" value="XM_013085358.2"/>
</dbReference>
<dbReference type="InterPro" id="IPR050224">
    <property type="entry name" value="TALE_homeobox"/>
</dbReference>
<keyword evidence="3 5" id="KW-0371">Homeobox</keyword>
<gene>
    <name evidence="9" type="primary">LOC101859344</name>
</gene>
<comment type="similarity">
    <text evidence="1">Belongs to the TALE/MEIS homeobox family.</text>
</comment>
<protein>
    <submittedName>
        <fullName evidence="9">Homeobox protein PKNOX1</fullName>
    </submittedName>
</protein>
<evidence type="ECO:0000259" key="7">
    <source>
        <dbReference type="PROSITE" id="PS50071"/>
    </source>
</evidence>